<evidence type="ECO:0000313" key="1">
    <source>
        <dbReference type="EMBL" id="VEJ36297.1"/>
    </source>
</evidence>
<protein>
    <recommendedName>
        <fullName evidence="3">Metal-dependent hydrolase</fullName>
    </recommendedName>
</protein>
<dbReference type="SUPFAM" id="SSF56281">
    <property type="entry name" value="Metallo-hydrolase/oxidoreductase"/>
    <property type="match status" value="1"/>
</dbReference>
<dbReference type="KEGG" id="piv:NCTC13079_01501"/>
<keyword evidence="2" id="KW-1185">Reference proteome</keyword>
<reference evidence="1 2" key="1">
    <citation type="submission" date="2018-12" db="EMBL/GenBank/DDBJ databases">
        <authorList>
            <consortium name="Pathogen Informatics"/>
        </authorList>
    </citation>
    <scope>NUCLEOTIDE SEQUENCE [LARGE SCALE GENOMIC DNA]</scope>
    <source>
        <strain evidence="1 2">NCTC13079</strain>
    </source>
</reference>
<dbReference type="PANTHER" id="PTHR42967:SF1">
    <property type="entry name" value="MBL FOLD METALLO-HYDROLASE"/>
    <property type="match status" value="1"/>
</dbReference>
<dbReference type="AlphaFoldDB" id="A0A448V3E6"/>
<organism evidence="1 2">
    <name type="scientific">Aedoeadaptatus ivorii</name>
    <dbReference type="NCBI Taxonomy" id="54006"/>
    <lineage>
        <taxon>Bacteria</taxon>
        <taxon>Bacillati</taxon>
        <taxon>Bacillota</taxon>
        <taxon>Tissierellia</taxon>
        <taxon>Tissierellales</taxon>
        <taxon>Peptoniphilaceae</taxon>
        <taxon>Aedoeadaptatus</taxon>
    </lineage>
</organism>
<evidence type="ECO:0008006" key="3">
    <source>
        <dbReference type="Google" id="ProtNLM"/>
    </source>
</evidence>
<accession>A0A448V3E6</accession>
<dbReference type="EMBL" id="LR134523">
    <property type="protein sequence ID" value="VEJ36297.1"/>
    <property type="molecule type" value="Genomic_DNA"/>
</dbReference>
<proteinExistence type="predicted"/>
<sequence>MKVQFIHHSSYRIETADRVLVFDYTEGPLDLPTDKAIYFVATHGHGDHFNPEIYRHRDRAQYILSFDIDDPIEDAHILHTDETIEVDGMVFHGFGSTDEGLSILVEIDGKTIYHSGDLNFWLWPRYSAEDIEAMAQDFMREADKAAAFAPIDVVMGIVDPRMKDFYYLSSEYFLRKLKPRHFFPLHLWGDFPLSQAFRDKFEEAYATEIHSLKEDGEVFDINIQ</sequence>
<dbReference type="PANTHER" id="PTHR42967">
    <property type="entry name" value="METAL DEPENDENT HYDROLASE"/>
    <property type="match status" value="1"/>
</dbReference>
<gene>
    <name evidence="1" type="ORF">NCTC13079_01501</name>
</gene>
<evidence type="ECO:0000313" key="2">
    <source>
        <dbReference type="Proteomes" id="UP000269544"/>
    </source>
</evidence>
<dbReference type="Gene3D" id="3.60.15.10">
    <property type="entry name" value="Ribonuclease Z/Hydroxyacylglutathione hydrolase-like"/>
    <property type="match status" value="1"/>
</dbReference>
<name>A0A448V3E6_9FIRM</name>
<dbReference type="Pfam" id="PF13483">
    <property type="entry name" value="Lactamase_B_3"/>
    <property type="match status" value="1"/>
</dbReference>
<dbReference type="RefSeq" id="WP_164715264.1">
    <property type="nucleotide sequence ID" value="NZ_LR134523.1"/>
</dbReference>
<dbReference type="InterPro" id="IPR036866">
    <property type="entry name" value="RibonucZ/Hydroxyglut_hydro"/>
</dbReference>
<dbReference type="Proteomes" id="UP000269544">
    <property type="component" value="Chromosome"/>
</dbReference>